<dbReference type="EMBL" id="CP071880">
    <property type="protein sequence ID" value="QTE49581.1"/>
    <property type="molecule type" value="Genomic_DNA"/>
</dbReference>
<feature type="chain" id="PRO_5042169689" description="Plasmid transfer protein" evidence="1">
    <location>
        <begin position="20"/>
        <end position="221"/>
    </location>
</feature>
<accession>A0AAE6MLJ2</accession>
<feature type="signal peptide" evidence="1">
    <location>
        <begin position="1"/>
        <end position="19"/>
    </location>
</feature>
<name>A0AAE6MLJ2_9SPHI</name>
<sequence length="221" mass="24084">MKTVLLLISGLFFALALHAQELVVDPVTSGAMLANSAIINNQLNNTNNKLTAIQTAQLAVSGQLVIVNDLQNKIYKGLSEVASVINNLYSIKDIAETGSDIVSDVGKAVQTARSNPVLLLFAQQGAQDFEKRAVALATDVSAYVLRGGSDNLMDSSERGKLLNHIVTEMHALRGLAYGMQRAMYWAQLRGIWASLNPWSTWQSEDVRIANSVISEAKYLHR</sequence>
<evidence type="ECO:0000313" key="3">
    <source>
        <dbReference type="EMBL" id="QTE49581.1"/>
    </source>
</evidence>
<evidence type="ECO:0000313" key="4">
    <source>
        <dbReference type="Proteomes" id="UP000250557"/>
    </source>
</evidence>
<dbReference type="EMBL" id="CP043451">
    <property type="protein sequence ID" value="QEM07850.1"/>
    <property type="molecule type" value="Genomic_DNA"/>
</dbReference>
<evidence type="ECO:0000313" key="5">
    <source>
        <dbReference type="Proteomes" id="UP000663940"/>
    </source>
</evidence>
<dbReference type="Proteomes" id="UP000250557">
    <property type="component" value="Chromosome"/>
</dbReference>
<reference evidence="3 5" key="2">
    <citation type="submission" date="2021-03" db="EMBL/GenBank/DDBJ databases">
        <title>Mucilaginibacter strains isolated from gold and copper mining confer multi heavy-metal resistance.</title>
        <authorList>
            <person name="Li Y."/>
        </authorList>
    </citation>
    <scope>NUCLEOTIDE SEQUENCE [LARGE SCALE GENOMIC DNA]</scope>
    <source>
        <strain evidence="3 5">P2-4</strain>
    </source>
</reference>
<evidence type="ECO:0000313" key="2">
    <source>
        <dbReference type="EMBL" id="QEM07850.1"/>
    </source>
</evidence>
<protein>
    <recommendedName>
        <fullName evidence="6">Plasmid transfer protein</fullName>
    </recommendedName>
</protein>
<keyword evidence="5" id="KW-1185">Reference proteome</keyword>
<evidence type="ECO:0008006" key="6">
    <source>
        <dbReference type="Google" id="ProtNLM"/>
    </source>
</evidence>
<reference evidence="2 4" key="1">
    <citation type="submission" date="2019-08" db="EMBL/GenBank/DDBJ databases">
        <title>Comparative genome analysis confer to the adaptation heavy metal polluted environment.</title>
        <authorList>
            <person name="Li Y."/>
        </authorList>
    </citation>
    <scope>NUCLEOTIDE SEQUENCE [LARGE SCALE GENOMIC DNA]</scope>
    <source>
        <strain evidence="2 4">P2</strain>
    </source>
</reference>
<dbReference type="Proteomes" id="UP000663940">
    <property type="component" value="Chromosome"/>
</dbReference>
<evidence type="ECO:0000256" key="1">
    <source>
        <dbReference type="SAM" id="SignalP"/>
    </source>
</evidence>
<gene>
    <name evidence="2" type="ORF">DIU31_031725</name>
    <name evidence="3" type="ORF">J3L21_29295</name>
</gene>
<dbReference type="AlphaFoldDB" id="A0AAE6MLJ2"/>
<dbReference type="RefSeq" id="WP_112653900.1">
    <property type="nucleotide sequence ID" value="NZ_CP043451.1"/>
</dbReference>
<proteinExistence type="predicted"/>
<organism evidence="2 4">
    <name type="scientific">Mucilaginibacter rubeus</name>
    <dbReference type="NCBI Taxonomy" id="2027860"/>
    <lineage>
        <taxon>Bacteria</taxon>
        <taxon>Pseudomonadati</taxon>
        <taxon>Bacteroidota</taxon>
        <taxon>Sphingobacteriia</taxon>
        <taxon>Sphingobacteriales</taxon>
        <taxon>Sphingobacteriaceae</taxon>
        <taxon>Mucilaginibacter</taxon>
    </lineage>
</organism>
<keyword evidence="1" id="KW-0732">Signal</keyword>